<feature type="region of interest" description="Disordered" evidence="1">
    <location>
        <begin position="349"/>
        <end position="371"/>
    </location>
</feature>
<accession>A0ABM1EF97</accession>
<feature type="compositionally biased region" description="Pro residues" evidence="1">
    <location>
        <begin position="581"/>
        <end position="602"/>
    </location>
</feature>
<dbReference type="GeneID" id="106811680"/>
<feature type="region of interest" description="Disordered" evidence="1">
    <location>
        <begin position="500"/>
        <end position="554"/>
    </location>
</feature>
<dbReference type="RefSeq" id="XP_014670868.1">
    <property type="nucleotide sequence ID" value="XM_014815382.1"/>
</dbReference>
<reference evidence="3" key="1">
    <citation type="submission" date="2025-08" db="UniProtKB">
        <authorList>
            <consortium name="RefSeq"/>
        </authorList>
    </citation>
    <scope>IDENTIFICATION</scope>
</reference>
<organism evidence="2 3">
    <name type="scientific">Priapulus caudatus</name>
    <name type="common">Priapulid worm</name>
    <dbReference type="NCBI Taxonomy" id="37621"/>
    <lineage>
        <taxon>Eukaryota</taxon>
        <taxon>Metazoa</taxon>
        <taxon>Ecdysozoa</taxon>
        <taxon>Scalidophora</taxon>
        <taxon>Priapulida</taxon>
        <taxon>Priapulimorpha</taxon>
        <taxon>Priapulimorphida</taxon>
        <taxon>Priapulidae</taxon>
        <taxon>Priapulus</taxon>
    </lineage>
</organism>
<feature type="region of interest" description="Disordered" evidence="1">
    <location>
        <begin position="577"/>
        <end position="683"/>
    </location>
</feature>
<evidence type="ECO:0000313" key="2">
    <source>
        <dbReference type="Proteomes" id="UP000695022"/>
    </source>
</evidence>
<proteinExistence type="predicted"/>
<feature type="compositionally biased region" description="Polar residues" evidence="1">
    <location>
        <begin position="500"/>
        <end position="525"/>
    </location>
</feature>
<protein>
    <submittedName>
        <fullName evidence="3">Uncharacterized protein LOC106811680</fullName>
    </submittedName>
</protein>
<feature type="compositionally biased region" description="Low complexity" evidence="1">
    <location>
        <begin position="641"/>
        <end position="654"/>
    </location>
</feature>
<name>A0ABM1EF97_PRICU</name>
<gene>
    <name evidence="3" type="primary">LOC106811680</name>
</gene>
<sequence>MENSPCAGTSKLYLSFDGPATQQEGEVIWNNNSPSPMRRLLSLKAGKTNQRNTRACASKTRDDLEARLRKNEPEVTVCDVLHKLDAERRPQGNPLLQQWTAPCNGQNAAARADRQRPRKKRANGGATVLNNELRELVANLQQRVVPDGATDDADARRAADDEVGQDGKAEALTIDDIFGDEETAPLAADVANHGRSTSPEDVAPVVVATNCFPSGAIHDDDWGDDDLFDEYSFERHEVAPAQPADLDVLKPSPTFPPQGGAITGMTSTPVIRRSLSRTKKRASRSPAASVLSLAQDNEPNLALPNNGDAGATCFVPPPTFACRRNVSMATGVCVDVSVDTTMRSLVVGNNGVSARPSKGSPDGKPTTGPRVRQSAFGSELDWGNSSISDDILQALVEPDDSLDFIMSSIQPPSTVAIAPTAVATRGSEGRLQTWGRSARQVQSVGERDPSVAAGGFARPRTTLPLGGAGPLKTSSTLCGAKTVVNSTLGGAKTLTASSLGGISECNSSKTHNVTELQVPTTNRESQLPGGATSKPHIQPPGGADRTASCGGEDDLFGDDDSFLLHTEAVLRALQKMETQSPPAPDRPPPPALPPAQVPPALPPAQVSSARDDGILTASQQCSPLEIERKRREALQRRQRKAFSSSQESSQSQRSGGVAATTAKKMPRAASESLLLLSGKRRRY</sequence>
<keyword evidence="2" id="KW-1185">Reference proteome</keyword>
<feature type="compositionally biased region" description="Basic and acidic residues" evidence="1">
    <location>
        <begin position="153"/>
        <end position="166"/>
    </location>
</feature>
<feature type="compositionally biased region" description="Basic and acidic residues" evidence="1">
    <location>
        <begin position="625"/>
        <end position="635"/>
    </location>
</feature>
<feature type="region of interest" description="Disordered" evidence="1">
    <location>
        <begin position="442"/>
        <end position="468"/>
    </location>
</feature>
<evidence type="ECO:0000256" key="1">
    <source>
        <dbReference type="SAM" id="MobiDB-lite"/>
    </source>
</evidence>
<feature type="region of interest" description="Disordered" evidence="1">
    <location>
        <begin position="145"/>
        <end position="166"/>
    </location>
</feature>
<evidence type="ECO:0000313" key="3">
    <source>
        <dbReference type="RefSeq" id="XP_014670868.1"/>
    </source>
</evidence>
<dbReference type="Proteomes" id="UP000695022">
    <property type="component" value="Unplaced"/>
</dbReference>